<dbReference type="Proteomes" id="UP001371456">
    <property type="component" value="Unassembled WGS sequence"/>
</dbReference>
<dbReference type="InterPro" id="IPR036397">
    <property type="entry name" value="RNaseH_sf"/>
</dbReference>
<dbReference type="InterPro" id="IPR026960">
    <property type="entry name" value="RVT-Znf"/>
</dbReference>
<evidence type="ECO:0000313" key="3">
    <source>
        <dbReference type="EMBL" id="KAK6789603.1"/>
    </source>
</evidence>
<dbReference type="Pfam" id="PF13966">
    <property type="entry name" value="zf-RVT"/>
    <property type="match status" value="1"/>
</dbReference>
<dbReference type="InterPro" id="IPR036691">
    <property type="entry name" value="Endo/exonu/phosph_ase_sf"/>
</dbReference>
<sequence>MISTIIWNVRGINTQGVIERLRNLKIIHQVSMIAVLEPFSDSAQLNTFKSMLAMDNAVSNNNGKIWLFWINDINCTVLEADEQQITCEIKHIETHMTYLKTFVYAKCKEYLRKPLWDRLLYIADNRDSIPWCTVGDFNVITDIAEKMGGCPYNMKKSLDFIGVIEAYGLLDLGFNGPKFTWSNQRGIHFRIWKRLDRAMVNDKWLQDMPHTNITHLPSVGSDHCPILMEVNARSEDHIKYFKFLNCWAEQPSFTETVARCWDRPAEGNPMWIFHQKLKRLSSTLSVWSKQQFGDIYAKVKEFEEKARTLEEKLIHNNTEEQRAELHGVNAEYIKFMKLEDSILKQKSQLHWFKEGDANSKYFHALIRGRRRRLFIHKILKDDDEWIQGDEHIAQAACEYFQDIFTGEEKLIDETYMKYIPRMVNKDQNDRLKALPSMDELKEAVYSMNPNSAAGPDGMNGYFFQKCWDIIKKDLLAVIHAFFNGQMIPKYISHACLVLLPKVQHPNKLSEFRPISLSNFTNKIISKILCLRLTPILPKLISPNQSGFMKGRSITENIMLAQEIIHQIKRPAIGSNVVIKLDMAKAYDRVSWSYTCLILRKMGFDENLIDMIWRIMANNWYSIIINGKRHGFFHSTRGLKQGDPLSPALFILGAEMLSRSLNQLHQNPQYHGFYMEERGPQINHLSFADDIIIFTSGRRQSLKLIMHTLATYERTSGQLINKTKSHFFLHSNAFRTTCDRIRKYTGFQQKEAPISYLGCPLFFGRSKNIFFSDIINKVVNKITGWQSKMLSYGGKATLVKYVLQSLPIHILSAITPPSTIIMQIQQIMANFFWGWRNDKRKYHWSSWKNLSFPCEEGGIGVKLMKDVCQAFQFKQWWVFRTKQTLWGEFLKAKYCQRSNPISKKWDTGDSQAWRLMMRNKQTVEKHILWKIRSGSSSFWWDNWLGVGPLAQFSNNSNRFNNDKVSDFIEGGQWNIRKVSQLAPQEQVHKILSFQIQLQQGQQDQAVWILNSNGIFSVSSAWNIIRETREKTKFNTYTWHKSIPFKCSFLLWRTIRGKLPTNEKLAIFGVEPNRCYCCYAPGFDTIEHTFNSGSFAKNIWRYFAVSLGIQTDPLPLRNTIMRWWNTNHNNEAHKLILQSTPIFICWNLWKNRCSKKYGGKQSSIARVKHLVMLDTFKLLQTTFHYINWPLEWWRLCKLIEKCTHETKVTMVQWTKPPDKWVKVNTDGSALCNPGRIGAGGIIRNPNGELLLAFSTPLGDGTNNQAEVEAAILGLSWCANLRYKNVLLEVDSQVLVDWFKNSTTTPWNLSGQMQKLQHTVTKLNHVKCIHTLREANYVADSLAKHSHQITKSQAFFNAQQLPKLAAALFKQDLAGMASFRRRKTKRIKEPP</sequence>
<evidence type="ECO:0000313" key="4">
    <source>
        <dbReference type="Proteomes" id="UP001371456"/>
    </source>
</evidence>
<dbReference type="InterPro" id="IPR044730">
    <property type="entry name" value="RNase_H-like_dom_plant"/>
</dbReference>
<accession>A0AAN8TJG3</accession>
<gene>
    <name evidence="3" type="ORF">RDI58_013403</name>
</gene>
<dbReference type="Gene3D" id="3.30.420.10">
    <property type="entry name" value="Ribonuclease H-like superfamily/Ribonuclease H"/>
    <property type="match status" value="1"/>
</dbReference>
<dbReference type="Gene3D" id="3.60.10.10">
    <property type="entry name" value="Endonuclease/exonuclease/phosphatase"/>
    <property type="match status" value="1"/>
</dbReference>
<dbReference type="PROSITE" id="PS50878">
    <property type="entry name" value="RT_POL"/>
    <property type="match status" value="1"/>
</dbReference>
<keyword evidence="4" id="KW-1185">Reference proteome</keyword>
<feature type="domain" description="Reverse transcriptase" evidence="1">
    <location>
        <begin position="480"/>
        <end position="760"/>
    </location>
</feature>
<evidence type="ECO:0000259" key="2">
    <source>
        <dbReference type="PROSITE" id="PS50879"/>
    </source>
</evidence>
<dbReference type="CDD" id="cd01650">
    <property type="entry name" value="RT_nLTR_like"/>
    <property type="match status" value="1"/>
</dbReference>
<dbReference type="GO" id="GO:0004523">
    <property type="term" value="F:RNA-DNA hybrid ribonuclease activity"/>
    <property type="evidence" value="ECO:0007669"/>
    <property type="project" value="InterPro"/>
</dbReference>
<reference evidence="3 4" key="1">
    <citation type="submission" date="2024-02" db="EMBL/GenBank/DDBJ databases">
        <title>de novo genome assembly of Solanum bulbocastanum strain 11H21.</title>
        <authorList>
            <person name="Hosaka A.J."/>
        </authorList>
    </citation>
    <scope>NUCLEOTIDE SEQUENCE [LARGE SCALE GENOMIC DNA]</scope>
    <source>
        <tissue evidence="3">Young leaves</tissue>
    </source>
</reference>
<dbReference type="PANTHER" id="PTHR46890:SF28">
    <property type="entry name" value="REVERSE TRANSCRIPTASE DOMAIN-CONTAINING PROTEIN"/>
    <property type="match status" value="1"/>
</dbReference>
<dbReference type="InterPro" id="IPR012337">
    <property type="entry name" value="RNaseH-like_sf"/>
</dbReference>
<dbReference type="Pfam" id="PF13456">
    <property type="entry name" value="RVT_3"/>
    <property type="match status" value="1"/>
</dbReference>
<evidence type="ECO:0000259" key="1">
    <source>
        <dbReference type="PROSITE" id="PS50878"/>
    </source>
</evidence>
<dbReference type="EMBL" id="JBANQN010000005">
    <property type="protein sequence ID" value="KAK6789603.1"/>
    <property type="molecule type" value="Genomic_DNA"/>
</dbReference>
<dbReference type="InterPro" id="IPR052343">
    <property type="entry name" value="Retrotransposon-Effector_Assoc"/>
</dbReference>
<name>A0AAN8TJG3_SOLBU</name>
<feature type="domain" description="RNase H type-1" evidence="2">
    <location>
        <begin position="1215"/>
        <end position="1345"/>
    </location>
</feature>
<dbReference type="InterPro" id="IPR002156">
    <property type="entry name" value="RNaseH_domain"/>
</dbReference>
<proteinExistence type="predicted"/>
<dbReference type="PANTHER" id="PTHR46890">
    <property type="entry name" value="NON-LTR RETROLELEMENT REVERSE TRANSCRIPTASE-LIKE PROTEIN-RELATED"/>
    <property type="match status" value="1"/>
</dbReference>
<organism evidence="3 4">
    <name type="scientific">Solanum bulbocastanum</name>
    <name type="common">Wild potato</name>
    <dbReference type="NCBI Taxonomy" id="147425"/>
    <lineage>
        <taxon>Eukaryota</taxon>
        <taxon>Viridiplantae</taxon>
        <taxon>Streptophyta</taxon>
        <taxon>Embryophyta</taxon>
        <taxon>Tracheophyta</taxon>
        <taxon>Spermatophyta</taxon>
        <taxon>Magnoliopsida</taxon>
        <taxon>eudicotyledons</taxon>
        <taxon>Gunneridae</taxon>
        <taxon>Pentapetalae</taxon>
        <taxon>asterids</taxon>
        <taxon>lamiids</taxon>
        <taxon>Solanales</taxon>
        <taxon>Solanaceae</taxon>
        <taxon>Solanoideae</taxon>
        <taxon>Solaneae</taxon>
        <taxon>Solanum</taxon>
    </lineage>
</organism>
<dbReference type="GO" id="GO:0003676">
    <property type="term" value="F:nucleic acid binding"/>
    <property type="evidence" value="ECO:0007669"/>
    <property type="project" value="InterPro"/>
</dbReference>
<protein>
    <submittedName>
        <fullName evidence="3">Uncharacterized protein</fullName>
    </submittedName>
</protein>
<comment type="caution">
    <text evidence="3">The sequence shown here is derived from an EMBL/GenBank/DDBJ whole genome shotgun (WGS) entry which is preliminary data.</text>
</comment>
<dbReference type="SUPFAM" id="SSF56672">
    <property type="entry name" value="DNA/RNA polymerases"/>
    <property type="match status" value="1"/>
</dbReference>
<dbReference type="SUPFAM" id="SSF56219">
    <property type="entry name" value="DNase I-like"/>
    <property type="match status" value="1"/>
</dbReference>
<dbReference type="PROSITE" id="PS50879">
    <property type="entry name" value="RNASE_H_1"/>
    <property type="match status" value="1"/>
</dbReference>
<dbReference type="SUPFAM" id="SSF53098">
    <property type="entry name" value="Ribonuclease H-like"/>
    <property type="match status" value="1"/>
</dbReference>
<dbReference type="CDD" id="cd06222">
    <property type="entry name" value="RNase_H_like"/>
    <property type="match status" value="1"/>
</dbReference>
<dbReference type="InterPro" id="IPR043502">
    <property type="entry name" value="DNA/RNA_pol_sf"/>
</dbReference>
<dbReference type="InterPro" id="IPR000477">
    <property type="entry name" value="RT_dom"/>
</dbReference>
<dbReference type="Pfam" id="PF00078">
    <property type="entry name" value="RVT_1"/>
    <property type="match status" value="1"/>
</dbReference>